<accession>A0ABN1R7R4</accession>
<evidence type="ECO:0000256" key="1">
    <source>
        <dbReference type="SAM" id="Phobius"/>
    </source>
</evidence>
<dbReference type="Proteomes" id="UP001500665">
    <property type="component" value="Unassembled WGS sequence"/>
</dbReference>
<gene>
    <name evidence="2" type="ORF">GCM10009550_34670</name>
</gene>
<evidence type="ECO:0000313" key="2">
    <source>
        <dbReference type="EMBL" id="GAA0953106.1"/>
    </source>
</evidence>
<proteinExistence type="predicted"/>
<feature type="transmembrane region" description="Helical" evidence="1">
    <location>
        <begin position="20"/>
        <end position="40"/>
    </location>
</feature>
<evidence type="ECO:0008006" key="4">
    <source>
        <dbReference type="Google" id="ProtNLM"/>
    </source>
</evidence>
<dbReference type="EMBL" id="BAAAHH010000013">
    <property type="protein sequence ID" value="GAA0953106.1"/>
    <property type="molecule type" value="Genomic_DNA"/>
</dbReference>
<comment type="caution">
    <text evidence="2">The sequence shown here is derived from an EMBL/GenBank/DDBJ whole genome shotgun (WGS) entry which is preliminary data.</text>
</comment>
<keyword evidence="1" id="KW-0812">Transmembrane</keyword>
<evidence type="ECO:0000313" key="3">
    <source>
        <dbReference type="Proteomes" id="UP001500665"/>
    </source>
</evidence>
<organism evidence="2 3">
    <name type="scientific">Actinocorallia libanotica</name>
    <dbReference type="NCBI Taxonomy" id="46162"/>
    <lineage>
        <taxon>Bacteria</taxon>
        <taxon>Bacillati</taxon>
        <taxon>Actinomycetota</taxon>
        <taxon>Actinomycetes</taxon>
        <taxon>Streptosporangiales</taxon>
        <taxon>Thermomonosporaceae</taxon>
        <taxon>Actinocorallia</taxon>
    </lineage>
</organism>
<keyword evidence="1" id="KW-1133">Transmembrane helix</keyword>
<name>A0ABN1R7R4_9ACTN</name>
<keyword evidence="3" id="KW-1185">Reference proteome</keyword>
<keyword evidence="1" id="KW-0472">Membrane</keyword>
<protein>
    <recommendedName>
        <fullName evidence="4">TPM domain-containing protein</fullName>
    </recommendedName>
</protein>
<sequence length="231" mass="25598">MDFAVRGGAAGLDSLPVRRFLGFLAAMSLFVWFCSAPAWADREKSNADLLAERLAEKPVLVTDHELREIPEGTAERLEQALSGLGVPYFVVVRSSGIHFDERKTPDELAVLLHERLQKDGIYLVTDARGSGTARQYGGSWPVERAWGVAGRELSYDAGVAQQVERFVEILRAPDVEARLKEVREAPESAYAKRSRERDRAEMRALVLGSVLGAAVVLVPLCVSLVRKRVRR</sequence>
<feature type="transmembrane region" description="Helical" evidence="1">
    <location>
        <begin position="204"/>
        <end position="225"/>
    </location>
</feature>
<reference evidence="2 3" key="1">
    <citation type="journal article" date="2019" name="Int. J. Syst. Evol. Microbiol.">
        <title>The Global Catalogue of Microorganisms (GCM) 10K type strain sequencing project: providing services to taxonomists for standard genome sequencing and annotation.</title>
        <authorList>
            <consortium name="The Broad Institute Genomics Platform"/>
            <consortium name="The Broad Institute Genome Sequencing Center for Infectious Disease"/>
            <person name="Wu L."/>
            <person name="Ma J."/>
        </authorList>
    </citation>
    <scope>NUCLEOTIDE SEQUENCE [LARGE SCALE GENOMIC DNA]</scope>
    <source>
        <strain evidence="2 3">JCM 10696</strain>
    </source>
</reference>